<reference evidence="6 7" key="1">
    <citation type="journal article" date="2023" name="G3 (Bethesda)">
        <title>A chromosome-length genome assembly and annotation of blackberry (Rubus argutus, cv. 'Hillquist').</title>
        <authorList>
            <person name="Bruna T."/>
            <person name="Aryal R."/>
            <person name="Dudchenko O."/>
            <person name="Sargent D.J."/>
            <person name="Mead D."/>
            <person name="Buti M."/>
            <person name="Cavallini A."/>
            <person name="Hytonen T."/>
            <person name="Andres J."/>
            <person name="Pham M."/>
            <person name="Weisz D."/>
            <person name="Mascagni F."/>
            <person name="Usai G."/>
            <person name="Natali L."/>
            <person name="Bassil N."/>
            <person name="Fernandez G.E."/>
            <person name="Lomsadze A."/>
            <person name="Armour M."/>
            <person name="Olukolu B."/>
            <person name="Poorten T."/>
            <person name="Britton C."/>
            <person name="Davik J."/>
            <person name="Ashrafi H."/>
            <person name="Aiden E.L."/>
            <person name="Borodovsky M."/>
            <person name="Worthington M."/>
        </authorList>
    </citation>
    <scope>NUCLEOTIDE SEQUENCE [LARGE SCALE GENOMIC DNA]</scope>
    <source>
        <strain evidence="6">PI 553951</strain>
    </source>
</reference>
<organism evidence="6 7">
    <name type="scientific">Rubus argutus</name>
    <name type="common">Southern blackberry</name>
    <dbReference type="NCBI Taxonomy" id="59490"/>
    <lineage>
        <taxon>Eukaryota</taxon>
        <taxon>Viridiplantae</taxon>
        <taxon>Streptophyta</taxon>
        <taxon>Embryophyta</taxon>
        <taxon>Tracheophyta</taxon>
        <taxon>Spermatophyta</taxon>
        <taxon>Magnoliopsida</taxon>
        <taxon>eudicotyledons</taxon>
        <taxon>Gunneridae</taxon>
        <taxon>Pentapetalae</taxon>
        <taxon>rosids</taxon>
        <taxon>fabids</taxon>
        <taxon>Rosales</taxon>
        <taxon>Rosaceae</taxon>
        <taxon>Rosoideae</taxon>
        <taxon>Rosoideae incertae sedis</taxon>
        <taxon>Rubus</taxon>
    </lineage>
</organism>
<dbReference type="SUPFAM" id="SSF101936">
    <property type="entry name" value="DNA-binding pseudobarrel domain"/>
    <property type="match status" value="1"/>
</dbReference>
<evidence type="ECO:0000256" key="4">
    <source>
        <dbReference type="ARBA" id="ARBA00023163"/>
    </source>
</evidence>
<keyword evidence="5" id="KW-0539">Nucleus</keyword>
<keyword evidence="7" id="KW-1185">Reference proteome</keyword>
<proteinExistence type="predicted"/>
<accession>A0AAW1WXV9</accession>
<dbReference type="GO" id="GO:0003677">
    <property type="term" value="F:DNA binding"/>
    <property type="evidence" value="ECO:0007669"/>
    <property type="project" value="UniProtKB-KW"/>
</dbReference>
<dbReference type="GO" id="GO:0005634">
    <property type="term" value="C:nucleus"/>
    <property type="evidence" value="ECO:0007669"/>
    <property type="project" value="UniProtKB-SubCell"/>
</dbReference>
<protein>
    <submittedName>
        <fullName evidence="6">Uncharacterized protein</fullName>
    </submittedName>
</protein>
<sequence length="268" mass="30016">MDNNDLDYMLIGNKCESGRVIPIAVQALINKKHSFVEFEVGDFVWAVLTKDRCPVGEFKNLTLVQNNSYARRQGQRATIKHILDLVAPYFRGSGFPMVFMSIQHRPMLSWGVQLYISPSGAVRFKEGCDRFIEDNNVTAFKFLLFDYSSLPNMRVLINDGNEGTLCISIPCGVDIGGCSTYNRLDDQMYLHTSFVRTNFPDVGRSNMILTNGDGTVTVVTTISCKGTLLLSIGFSEFRSHNNFSASDKCKFVLVGYKTLFVTKATDAY</sequence>
<evidence type="ECO:0000256" key="1">
    <source>
        <dbReference type="ARBA" id="ARBA00004123"/>
    </source>
</evidence>
<name>A0AAW1WXV9_RUBAR</name>
<gene>
    <name evidence="6" type="ORF">M0R45_026531</name>
</gene>
<evidence type="ECO:0000313" key="6">
    <source>
        <dbReference type="EMBL" id="KAK9929431.1"/>
    </source>
</evidence>
<keyword evidence="3" id="KW-0238">DNA-binding</keyword>
<keyword evidence="4" id="KW-0804">Transcription</keyword>
<evidence type="ECO:0000256" key="5">
    <source>
        <dbReference type="ARBA" id="ARBA00023242"/>
    </source>
</evidence>
<evidence type="ECO:0000313" key="7">
    <source>
        <dbReference type="Proteomes" id="UP001457282"/>
    </source>
</evidence>
<dbReference type="EMBL" id="JBEDUW010000005">
    <property type="protein sequence ID" value="KAK9929431.1"/>
    <property type="molecule type" value="Genomic_DNA"/>
</dbReference>
<evidence type="ECO:0000256" key="3">
    <source>
        <dbReference type="ARBA" id="ARBA00023125"/>
    </source>
</evidence>
<dbReference type="Proteomes" id="UP001457282">
    <property type="component" value="Unassembled WGS sequence"/>
</dbReference>
<dbReference type="InterPro" id="IPR015300">
    <property type="entry name" value="DNA-bd_pseudobarrel_sf"/>
</dbReference>
<evidence type="ECO:0000256" key="2">
    <source>
        <dbReference type="ARBA" id="ARBA00023015"/>
    </source>
</evidence>
<comment type="caution">
    <text evidence="6">The sequence shown here is derived from an EMBL/GenBank/DDBJ whole genome shotgun (WGS) entry which is preliminary data.</text>
</comment>
<dbReference type="Gene3D" id="2.40.330.10">
    <property type="entry name" value="DNA-binding pseudobarrel domain"/>
    <property type="match status" value="1"/>
</dbReference>
<dbReference type="AlphaFoldDB" id="A0AAW1WXV9"/>
<comment type="subcellular location">
    <subcellularLocation>
        <location evidence="1">Nucleus</location>
    </subcellularLocation>
</comment>
<keyword evidence="2" id="KW-0805">Transcription regulation</keyword>